<evidence type="ECO:0000313" key="2">
    <source>
        <dbReference type="Proteomes" id="UP001479436"/>
    </source>
</evidence>
<name>A0ABR2WDW0_9FUNG</name>
<feature type="non-terminal residue" evidence="1">
    <location>
        <position position="1"/>
    </location>
</feature>
<dbReference type="PANTHER" id="PTHR10801:SF2">
    <property type="entry name" value="FAD-BINDING PCMH-TYPE DOMAIN-CONTAINING PROTEIN"/>
    <property type="match status" value="1"/>
</dbReference>
<evidence type="ECO:0008006" key="3">
    <source>
        <dbReference type="Google" id="ProtNLM"/>
    </source>
</evidence>
<dbReference type="EMBL" id="JASJQH010003288">
    <property type="protein sequence ID" value="KAK9759688.1"/>
    <property type="molecule type" value="Genomic_DNA"/>
</dbReference>
<reference evidence="1 2" key="1">
    <citation type="submission" date="2023-04" db="EMBL/GenBank/DDBJ databases">
        <title>Genome of Basidiobolus ranarum AG-B5.</title>
        <authorList>
            <person name="Stajich J.E."/>
            <person name="Carter-House D."/>
            <person name="Gryganskyi A."/>
        </authorList>
    </citation>
    <scope>NUCLEOTIDE SEQUENCE [LARGE SCALE GENOMIC DNA]</scope>
    <source>
        <strain evidence="1 2">AG-B5</strain>
    </source>
</reference>
<gene>
    <name evidence="1" type="ORF">K7432_017047</name>
</gene>
<dbReference type="PANTHER" id="PTHR10801">
    <property type="entry name" value="24-DEHYDROCHOLESTEROL REDUCTASE"/>
    <property type="match status" value="1"/>
</dbReference>
<comment type="caution">
    <text evidence="1">The sequence shown here is derived from an EMBL/GenBank/DDBJ whole genome shotgun (WGS) entry which is preliminary data.</text>
</comment>
<accession>A0ABR2WDW0</accession>
<keyword evidence="2" id="KW-1185">Reference proteome</keyword>
<evidence type="ECO:0000313" key="1">
    <source>
        <dbReference type="EMBL" id="KAK9759688.1"/>
    </source>
</evidence>
<dbReference type="Proteomes" id="UP001479436">
    <property type="component" value="Unassembled WGS sequence"/>
</dbReference>
<sequence>CIYPLLFYTIRVYKKPEGLSGFIREPKNTGSNTNPPYEIFFDLGAYGIPPAVKANKPWDAVEAVRKMEKYTRDVGGYQMMYADNFMNREEFEQMFDHTLYRQVRAKYNAVGAFPEFWDKVKGGQW</sequence>
<protein>
    <recommendedName>
        <fullName evidence="3">Delta(24)-sterol reductase</fullName>
    </recommendedName>
</protein>
<organism evidence="1 2">
    <name type="scientific">Basidiobolus ranarum</name>
    <dbReference type="NCBI Taxonomy" id="34480"/>
    <lineage>
        <taxon>Eukaryota</taxon>
        <taxon>Fungi</taxon>
        <taxon>Fungi incertae sedis</taxon>
        <taxon>Zoopagomycota</taxon>
        <taxon>Entomophthoromycotina</taxon>
        <taxon>Basidiobolomycetes</taxon>
        <taxon>Basidiobolales</taxon>
        <taxon>Basidiobolaceae</taxon>
        <taxon>Basidiobolus</taxon>
    </lineage>
</organism>
<proteinExistence type="predicted"/>
<dbReference type="InterPro" id="IPR040165">
    <property type="entry name" value="Diminuto-like"/>
</dbReference>